<protein>
    <submittedName>
        <fullName evidence="5">HU family DNA-binding protein</fullName>
    </submittedName>
</protein>
<dbReference type="SMART" id="SM00411">
    <property type="entry name" value="BHL"/>
    <property type="match status" value="1"/>
</dbReference>
<dbReference type="AlphaFoldDB" id="A0A955I8R8"/>
<dbReference type="Pfam" id="PF00216">
    <property type="entry name" value="Bac_DNA_binding"/>
    <property type="match status" value="1"/>
</dbReference>
<evidence type="ECO:0000256" key="4">
    <source>
        <dbReference type="SAM" id="MobiDB-lite"/>
    </source>
</evidence>
<dbReference type="PANTHER" id="PTHR33175:SF3">
    <property type="entry name" value="DNA-BINDING PROTEIN HU-BETA"/>
    <property type="match status" value="1"/>
</dbReference>
<gene>
    <name evidence="5" type="ORF">KC678_00465</name>
</gene>
<evidence type="ECO:0000313" key="6">
    <source>
        <dbReference type="Proteomes" id="UP000775877"/>
    </source>
</evidence>
<reference evidence="5" key="1">
    <citation type="submission" date="2020-04" db="EMBL/GenBank/DDBJ databases">
        <authorList>
            <person name="Zhang T."/>
        </authorList>
    </citation>
    <scope>NUCLEOTIDE SEQUENCE</scope>
    <source>
        <strain evidence="5">HKST-UBA13</strain>
    </source>
</reference>
<accession>A0A955I8R8</accession>
<organism evidence="5 6">
    <name type="scientific">Candidatus Dojkabacteria bacterium</name>
    <dbReference type="NCBI Taxonomy" id="2099670"/>
    <lineage>
        <taxon>Bacteria</taxon>
        <taxon>Candidatus Dojkabacteria</taxon>
    </lineage>
</organism>
<sequence length="90" mass="9607">MNKTDLVDYIANKTGLTKKDATNALNAMVDAVMDTVKSGKAVTLTNFGTFLSVRRAATVKRNPKTGAPVNVPAKNVPRFRPGKAFKDAVA</sequence>
<comment type="caution">
    <text evidence="5">The sequence shown here is derived from an EMBL/GenBank/DDBJ whole genome shotgun (WGS) entry which is preliminary data.</text>
</comment>
<dbReference type="GO" id="GO:0003677">
    <property type="term" value="F:DNA binding"/>
    <property type="evidence" value="ECO:0007669"/>
    <property type="project" value="UniProtKB-KW"/>
</dbReference>
<keyword evidence="2 5" id="KW-0238">DNA-binding</keyword>
<dbReference type="Gene3D" id="4.10.520.10">
    <property type="entry name" value="IHF-like DNA-binding proteins"/>
    <property type="match status" value="1"/>
</dbReference>
<dbReference type="GO" id="GO:0030261">
    <property type="term" value="P:chromosome condensation"/>
    <property type="evidence" value="ECO:0007669"/>
    <property type="project" value="UniProtKB-KW"/>
</dbReference>
<proteinExistence type="inferred from homology"/>
<dbReference type="GO" id="GO:0005829">
    <property type="term" value="C:cytosol"/>
    <property type="evidence" value="ECO:0007669"/>
    <property type="project" value="TreeGrafter"/>
</dbReference>
<dbReference type="Proteomes" id="UP000775877">
    <property type="component" value="Unassembled WGS sequence"/>
</dbReference>
<dbReference type="GO" id="GO:0030527">
    <property type="term" value="F:structural constituent of chromatin"/>
    <property type="evidence" value="ECO:0007669"/>
    <property type="project" value="InterPro"/>
</dbReference>
<dbReference type="EMBL" id="JAGQLJ010000007">
    <property type="protein sequence ID" value="MCA9380722.1"/>
    <property type="molecule type" value="Genomic_DNA"/>
</dbReference>
<keyword evidence="1" id="KW-0226">DNA condensation</keyword>
<dbReference type="CDD" id="cd13831">
    <property type="entry name" value="HU"/>
    <property type="match status" value="1"/>
</dbReference>
<dbReference type="SUPFAM" id="SSF47729">
    <property type="entry name" value="IHF-like DNA-binding proteins"/>
    <property type="match status" value="1"/>
</dbReference>
<dbReference type="InterPro" id="IPR000119">
    <property type="entry name" value="Hist_DNA-bd"/>
</dbReference>
<evidence type="ECO:0000256" key="3">
    <source>
        <dbReference type="RuleBase" id="RU003939"/>
    </source>
</evidence>
<name>A0A955I8R8_9BACT</name>
<reference evidence="5" key="2">
    <citation type="journal article" date="2021" name="Microbiome">
        <title>Successional dynamics and alternative stable states in a saline activated sludge microbial community over 9 years.</title>
        <authorList>
            <person name="Wang Y."/>
            <person name="Ye J."/>
            <person name="Ju F."/>
            <person name="Liu L."/>
            <person name="Boyd J.A."/>
            <person name="Deng Y."/>
            <person name="Parks D.H."/>
            <person name="Jiang X."/>
            <person name="Yin X."/>
            <person name="Woodcroft B.J."/>
            <person name="Tyson G.W."/>
            <person name="Hugenholtz P."/>
            <person name="Polz M.F."/>
            <person name="Zhang T."/>
        </authorList>
    </citation>
    <scope>NUCLEOTIDE SEQUENCE</scope>
    <source>
        <strain evidence="5">HKST-UBA13</strain>
    </source>
</reference>
<comment type="similarity">
    <text evidence="3">Belongs to the bacterial histone-like protein family.</text>
</comment>
<feature type="region of interest" description="Disordered" evidence="4">
    <location>
        <begin position="63"/>
        <end position="90"/>
    </location>
</feature>
<evidence type="ECO:0000256" key="1">
    <source>
        <dbReference type="ARBA" id="ARBA00023067"/>
    </source>
</evidence>
<dbReference type="PRINTS" id="PR01727">
    <property type="entry name" value="DNABINDINGHU"/>
</dbReference>
<evidence type="ECO:0000313" key="5">
    <source>
        <dbReference type="EMBL" id="MCA9380722.1"/>
    </source>
</evidence>
<dbReference type="PANTHER" id="PTHR33175">
    <property type="entry name" value="DNA-BINDING PROTEIN HU"/>
    <property type="match status" value="1"/>
</dbReference>
<evidence type="ECO:0000256" key="2">
    <source>
        <dbReference type="ARBA" id="ARBA00023125"/>
    </source>
</evidence>
<dbReference type="InterPro" id="IPR010992">
    <property type="entry name" value="IHF-like_DNA-bd_dom_sf"/>
</dbReference>